<proteinExistence type="predicted"/>
<protein>
    <recommendedName>
        <fullName evidence="1">Transposase IS200-like domain-containing protein</fullName>
    </recommendedName>
</protein>
<name>A0A170PK46_9CHLR</name>
<accession>A0A170PK46</accession>
<evidence type="ECO:0000259" key="1">
    <source>
        <dbReference type="SMART" id="SM01321"/>
    </source>
</evidence>
<dbReference type="Proteomes" id="UP000215027">
    <property type="component" value="Chromosome II"/>
</dbReference>
<gene>
    <name evidence="2" type="ORF">CFX0092_B0829</name>
</gene>
<dbReference type="AlphaFoldDB" id="A0A170PK46"/>
<reference evidence="2" key="1">
    <citation type="submission" date="2016-01" db="EMBL/GenBank/DDBJ databases">
        <authorList>
            <person name="Mcilroy J.S."/>
            <person name="Karst M S."/>
            <person name="Albertsen M."/>
        </authorList>
    </citation>
    <scope>NUCLEOTIDE SEQUENCE</scope>
    <source>
        <strain evidence="2">Cfx-K</strain>
    </source>
</reference>
<dbReference type="SMART" id="SM01321">
    <property type="entry name" value="Y1_Tnp"/>
    <property type="match status" value="1"/>
</dbReference>
<dbReference type="InterPro" id="IPR002686">
    <property type="entry name" value="Transposase_17"/>
</dbReference>
<dbReference type="GO" id="GO:0043565">
    <property type="term" value="F:sequence-specific DNA binding"/>
    <property type="evidence" value="ECO:0007669"/>
    <property type="project" value="TreeGrafter"/>
</dbReference>
<dbReference type="Gene3D" id="3.30.70.1290">
    <property type="entry name" value="Transposase IS200-like"/>
    <property type="match status" value="1"/>
</dbReference>
<dbReference type="SUPFAM" id="SSF143422">
    <property type="entry name" value="Transposase IS200-like"/>
    <property type="match status" value="1"/>
</dbReference>
<sequence>MALVTNHSSDTHHRRSIRLSGWDYRTQAYYFVTICTHQRANLFEDPSLADIAAIMWRLIPEQRHAHGVLVDEWVIMPNHMHGLILLPGPMNATDVAGDTAAIGPGLPFDLRYVTPSTGKTIPGERPRLVPGSLGAIIGNYKSGVTRRINTLRHSPGTRVWQRGYYDHIVRNQHELARIQTYIRDNPARWAEDRDNLDEILKRMTYHDGQ</sequence>
<dbReference type="GO" id="GO:0006313">
    <property type="term" value="P:DNA transposition"/>
    <property type="evidence" value="ECO:0007669"/>
    <property type="project" value="InterPro"/>
</dbReference>
<dbReference type="InterPro" id="IPR052715">
    <property type="entry name" value="RAYT_transposase"/>
</dbReference>
<feature type="domain" description="Transposase IS200-like" evidence="1">
    <location>
        <begin position="25"/>
        <end position="185"/>
    </location>
</feature>
<dbReference type="EMBL" id="LN890656">
    <property type="protein sequence ID" value="CUS06363.1"/>
    <property type="molecule type" value="Genomic_DNA"/>
</dbReference>
<keyword evidence="3" id="KW-1185">Reference proteome</keyword>
<organism evidence="2 3">
    <name type="scientific">Candidatus Promineifilum breve</name>
    <dbReference type="NCBI Taxonomy" id="1806508"/>
    <lineage>
        <taxon>Bacteria</taxon>
        <taxon>Bacillati</taxon>
        <taxon>Chloroflexota</taxon>
        <taxon>Ardenticatenia</taxon>
        <taxon>Candidatus Promineifilales</taxon>
        <taxon>Candidatus Promineifilaceae</taxon>
        <taxon>Candidatus Promineifilum</taxon>
    </lineage>
</organism>
<evidence type="ECO:0000313" key="2">
    <source>
        <dbReference type="EMBL" id="CUS06363.1"/>
    </source>
</evidence>
<evidence type="ECO:0000313" key="3">
    <source>
        <dbReference type="Proteomes" id="UP000215027"/>
    </source>
</evidence>
<dbReference type="PANTHER" id="PTHR36966:SF1">
    <property type="entry name" value="REP-ASSOCIATED TYROSINE TRANSPOSASE"/>
    <property type="match status" value="1"/>
</dbReference>
<dbReference type="PANTHER" id="PTHR36966">
    <property type="entry name" value="REP-ASSOCIATED TYROSINE TRANSPOSASE"/>
    <property type="match status" value="1"/>
</dbReference>
<dbReference type="KEGG" id="pbf:CFX0092_B0829"/>
<dbReference type="InterPro" id="IPR036515">
    <property type="entry name" value="Transposase_17_sf"/>
</dbReference>
<dbReference type="GO" id="GO:0004803">
    <property type="term" value="F:transposase activity"/>
    <property type="evidence" value="ECO:0007669"/>
    <property type="project" value="InterPro"/>
</dbReference>